<protein>
    <submittedName>
        <fullName evidence="1">Uncharacterized protein</fullName>
    </submittedName>
</protein>
<proteinExistence type="predicted"/>
<accession>A0A3P7DLC2</accession>
<reference evidence="1 2" key="1">
    <citation type="submission" date="2018-11" db="EMBL/GenBank/DDBJ databases">
        <authorList>
            <consortium name="Pathogen Informatics"/>
        </authorList>
    </citation>
    <scope>NUCLEOTIDE SEQUENCE [LARGE SCALE GENOMIC DNA]</scope>
</reference>
<dbReference type="Proteomes" id="UP000270924">
    <property type="component" value="Unassembled WGS sequence"/>
</dbReference>
<sequence length="61" mass="7167">MEFELRKKALASIESNVTEVQVVIIVLTRELAFKVCEFPVSSLVFFLTSYFPNFSNFRFHF</sequence>
<dbReference type="InParanoid" id="A0A3P7DLC2"/>
<evidence type="ECO:0000313" key="1">
    <source>
        <dbReference type="EMBL" id="VDM10173.1"/>
    </source>
</evidence>
<dbReference type="OrthoDB" id="10505442at2759"/>
<dbReference type="EMBL" id="UYWW01001232">
    <property type="protein sequence ID" value="VDM10173.1"/>
    <property type="molecule type" value="Genomic_DNA"/>
</dbReference>
<dbReference type="AlphaFoldDB" id="A0A3P7DLC2"/>
<evidence type="ECO:0000313" key="2">
    <source>
        <dbReference type="Proteomes" id="UP000270924"/>
    </source>
</evidence>
<gene>
    <name evidence="1" type="ORF">WBA_LOCUS3559</name>
</gene>
<keyword evidence="2" id="KW-1185">Reference proteome</keyword>
<name>A0A3P7DLC2_WUCBA</name>
<organism evidence="1 2">
    <name type="scientific">Wuchereria bancrofti</name>
    <dbReference type="NCBI Taxonomy" id="6293"/>
    <lineage>
        <taxon>Eukaryota</taxon>
        <taxon>Metazoa</taxon>
        <taxon>Ecdysozoa</taxon>
        <taxon>Nematoda</taxon>
        <taxon>Chromadorea</taxon>
        <taxon>Rhabditida</taxon>
        <taxon>Spirurina</taxon>
        <taxon>Spiruromorpha</taxon>
        <taxon>Filarioidea</taxon>
        <taxon>Onchocercidae</taxon>
        <taxon>Wuchereria</taxon>
    </lineage>
</organism>